<evidence type="ECO:0000313" key="3">
    <source>
        <dbReference type="Proteomes" id="UP001602245"/>
    </source>
</evidence>
<gene>
    <name evidence="2" type="ORF">ACFY35_41540</name>
</gene>
<accession>A0ABW6WSY9</accession>
<dbReference type="InterPro" id="IPR000182">
    <property type="entry name" value="GNAT_dom"/>
</dbReference>
<sequence>MRELVMRWQRGWTVARGLPAADDLGDGLRVRGLQPGRDVEYVAFDGDDLGSVRRLAERVHAEREITWLTVPTSAPERAAAALAEAGLVLLKRAEQLMVIELRDHPESKPAEPYRLEVEGGAAITATVRGDGRPGEVAARGTIGLTGADAIADRIETMPAHRRRGLGGVVMGALAGAALEAGAEHGLLIASEEGQHLYRRLGWRPVADVLIATTP</sequence>
<dbReference type="EMBL" id="JBIAZU010000008">
    <property type="protein sequence ID" value="MFF5295956.1"/>
    <property type="molecule type" value="Genomic_DNA"/>
</dbReference>
<comment type="caution">
    <text evidence="2">The sequence shown here is derived from an EMBL/GenBank/DDBJ whole genome shotgun (WGS) entry which is preliminary data.</text>
</comment>
<proteinExistence type="predicted"/>
<evidence type="ECO:0000259" key="1">
    <source>
        <dbReference type="PROSITE" id="PS51186"/>
    </source>
</evidence>
<evidence type="ECO:0000313" key="2">
    <source>
        <dbReference type="EMBL" id="MFF5295956.1"/>
    </source>
</evidence>
<keyword evidence="3" id="KW-1185">Reference proteome</keyword>
<dbReference type="SUPFAM" id="SSF55729">
    <property type="entry name" value="Acyl-CoA N-acyltransferases (Nat)"/>
    <property type="match status" value="1"/>
</dbReference>
<protein>
    <submittedName>
        <fullName evidence="2">GNAT family N-acetyltransferase</fullName>
    </submittedName>
</protein>
<organism evidence="2 3">
    <name type="scientific">Paractinoplanes globisporus</name>
    <dbReference type="NCBI Taxonomy" id="113565"/>
    <lineage>
        <taxon>Bacteria</taxon>
        <taxon>Bacillati</taxon>
        <taxon>Actinomycetota</taxon>
        <taxon>Actinomycetes</taxon>
        <taxon>Micromonosporales</taxon>
        <taxon>Micromonosporaceae</taxon>
        <taxon>Paractinoplanes</taxon>
    </lineage>
</organism>
<reference evidence="2 3" key="1">
    <citation type="submission" date="2024-10" db="EMBL/GenBank/DDBJ databases">
        <title>The Natural Products Discovery Center: Release of the First 8490 Sequenced Strains for Exploring Actinobacteria Biosynthetic Diversity.</title>
        <authorList>
            <person name="Kalkreuter E."/>
            <person name="Kautsar S.A."/>
            <person name="Yang D."/>
            <person name="Bader C.D."/>
            <person name="Teijaro C.N."/>
            <person name="Fluegel L."/>
            <person name="Davis C.M."/>
            <person name="Simpson J.R."/>
            <person name="Lauterbach L."/>
            <person name="Steele A.D."/>
            <person name="Gui C."/>
            <person name="Meng S."/>
            <person name="Li G."/>
            <person name="Viehrig K."/>
            <person name="Ye F."/>
            <person name="Su P."/>
            <person name="Kiefer A.F."/>
            <person name="Nichols A."/>
            <person name="Cepeda A.J."/>
            <person name="Yan W."/>
            <person name="Fan B."/>
            <person name="Jiang Y."/>
            <person name="Adhikari A."/>
            <person name="Zheng C.-J."/>
            <person name="Schuster L."/>
            <person name="Cowan T.M."/>
            <person name="Smanski M.J."/>
            <person name="Chevrette M.G."/>
            <person name="De Carvalho L.P.S."/>
            <person name="Shen B."/>
        </authorList>
    </citation>
    <scope>NUCLEOTIDE SEQUENCE [LARGE SCALE GENOMIC DNA]</scope>
    <source>
        <strain evidence="2 3">NPDC000087</strain>
    </source>
</reference>
<dbReference type="Gene3D" id="3.40.630.30">
    <property type="match status" value="1"/>
</dbReference>
<feature type="domain" description="N-acetyltransferase" evidence="1">
    <location>
        <begin position="85"/>
        <end position="214"/>
    </location>
</feature>
<name>A0ABW6WSY9_9ACTN</name>
<dbReference type="RefSeq" id="WP_020516159.1">
    <property type="nucleotide sequence ID" value="NZ_JBIAZU010000008.1"/>
</dbReference>
<dbReference type="InterPro" id="IPR016181">
    <property type="entry name" value="Acyl_CoA_acyltransferase"/>
</dbReference>
<dbReference type="Pfam" id="PF00583">
    <property type="entry name" value="Acetyltransf_1"/>
    <property type="match status" value="1"/>
</dbReference>
<dbReference type="PROSITE" id="PS51186">
    <property type="entry name" value="GNAT"/>
    <property type="match status" value="1"/>
</dbReference>
<dbReference type="Proteomes" id="UP001602245">
    <property type="component" value="Unassembled WGS sequence"/>
</dbReference>